<accession>A0A6J8AG09</accession>
<keyword evidence="3" id="KW-0472">Membrane</keyword>
<dbReference type="GO" id="GO:0003676">
    <property type="term" value="F:nucleic acid binding"/>
    <property type="evidence" value="ECO:0007669"/>
    <property type="project" value="InterPro"/>
</dbReference>
<feature type="region of interest" description="Disordered" evidence="2">
    <location>
        <begin position="460"/>
        <end position="502"/>
    </location>
</feature>
<dbReference type="EMBL" id="CACVKT020001362">
    <property type="protein sequence ID" value="CAC5367511.1"/>
    <property type="molecule type" value="Genomic_DNA"/>
</dbReference>
<feature type="region of interest" description="Disordered" evidence="2">
    <location>
        <begin position="69"/>
        <end position="125"/>
    </location>
</feature>
<dbReference type="PROSITE" id="PS50158">
    <property type="entry name" value="ZF_CCHC"/>
    <property type="match status" value="1"/>
</dbReference>
<dbReference type="SUPFAM" id="SSF57756">
    <property type="entry name" value="Retrovirus zinc finger-like domains"/>
    <property type="match status" value="1"/>
</dbReference>
<evidence type="ECO:0000313" key="5">
    <source>
        <dbReference type="EMBL" id="CAC5367511.1"/>
    </source>
</evidence>
<evidence type="ECO:0000256" key="1">
    <source>
        <dbReference type="PROSITE-ProRule" id="PRU00047"/>
    </source>
</evidence>
<reference evidence="5 6" key="1">
    <citation type="submission" date="2020-06" db="EMBL/GenBank/DDBJ databases">
        <authorList>
            <person name="Li R."/>
            <person name="Bekaert M."/>
        </authorList>
    </citation>
    <scope>NUCLEOTIDE SEQUENCE [LARGE SCALE GENOMIC DNA]</scope>
    <source>
        <strain evidence="6">wild</strain>
    </source>
</reference>
<dbReference type="AlphaFoldDB" id="A0A6J8AG09"/>
<dbReference type="OrthoDB" id="6173868at2759"/>
<evidence type="ECO:0000313" key="6">
    <source>
        <dbReference type="Proteomes" id="UP000507470"/>
    </source>
</evidence>
<dbReference type="Gene3D" id="4.10.60.10">
    <property type="entry name" value="Zinc finger, CCHC-type"/>
    <property type="match status" value="1"/>
</dbReference>
<feature type="compositionally biased region" description="Acidic residues" evidence="2">
    <location>
        <begin position="467"/>
        <end position="486"/>
    </location>
</feature>
<keyword evidence="1" id="KW-0862">Zinc</keyword>
<sequence>MYIYLTPKSPSNLRNVQVKLKIEAVMTYNYYTTIGIIIGSVIGGILVISVVLGVIICITCRGRRSPGQVMNPGTGVRMGQFQSPNASQPAGNHAPPLTESYPTQPTGSHPTQQTGNGHTSPAPAFAGYTYNTPPPAYSTVPKTVHYQEQTYFYFVTCILNTKFEEDTVNFKEMKTLIIWVICSTLPLRQASEQTEYTFGQNCSVVATVNPVDEIYVLYEGGSLSSACDTFQFKHNSSLCITSLKHDDPDCAVELQYYIKTDSGTPEKRYTCTKSPDEDDFCVDESQTMFLKLQSLSNNRQNVTIKLRIKLIQVEVQNTIVFYFATMSGQNSENPASDKMPGTYVLALKHNNNTNKDNAEPDGEIFNVNPVFILESPIFARLKPDKNDYLTHTEIFKCIDLTIPANHLNGLQRVIGGNTEIECTKCLQKGHKTDCNNDWKCKTCSTNGHISKDCTAEFDKNSQADSEVSSEESDEVSEDESEKDEEIVSSQSTENLLDTCTPHTEEPVKMLNFPKIQTTYMYRTKTHLN</sequence>
<keyword evidence="1" id="KW-0863">Zinc-finger</keyword>
<dbReference type="Proteomes" id="UP000507470">
    <property type="component" value="Unassembled WGS sequence"/>
</dbReference>
<keyword evidence="1" id="KW-0479">Metal-binding</keyword>
<evidence type="ECO:0000256" key="2">
    <source>
        <dbReference type="SAM" id="MobiDB-lite"/>
    </source>
</evidence>
<evidence type="ECO:0000256" key="3">
    <source>
        <dbReference type="SAM" id="Phobius"/>
    </source>
</evidence>
<feature type="compositionally biased region" description="Polar residues" evidence="2">
    <location>
        <begin position="490"/>
        <end position="501"/>
    </location>
</feature>
<keyword evidence="3" id="KW-0812">Transmembrane</keyword>
<dbReference type="GO" id="GO:0008270">
    <property type="term" value="F:zinc ion binding"/>
    <property type="evidence" value="ECO:0007669"/>
    <property type="project" value="UniProtKB-KW"/>
</dbReference>
<feature type="compositionally biased region" description="Polar residues" evidence="2">
    <location>
        <begin position="80"/>
        <end position="90"/>
    </location>
</feature>
<gene>
    <name evidence="5" type="ORF">MCOR_7388</name>
</gene>
<protein>
    <recommendedName>
        <fullName evidence="4">CCHC-type domain-containing protein</fullName>
    </recommendedName>
</protein>
<evidence type="ECO:0000259" key="4">
    <source>
        <dbReference type="PROSITE" id="PS50158"/>
    </source>
</evidence>
<keyword evidence="3" id="KW-1133">Transmembrane helix</keyword>
<feature type="domain" description="CCHC-type" evidence="4">
    <location>
        <begin position="439"/>
        <end position="453"/>
    </location>
</feature>
<feature type="compositionally biased region" description="Polar residues" evidence="2">
    <location>
        <begin position="100"/>
        <end position="119"/>
    </location>
</feature>
<name>A0A6J8AG09_MYTCO</name>
<organism evidence="5 6">
    <name type="scientific">Mytilus coruscus</name>
    <name type="common">Sea mussel</name>
    <dbReference type="NCBI Taxonomy" id="42192"/>
    <lineage>
        <taxon>Eukaryota</taxon>
        <taxon>Metazoa</taxon>
        <taxon>Spiralia</taxon>
        <taxon>Lophotrochozoa</taxon>
        <taxon>Mollusca</taxon>
        <taxon>Bivalvia</taxon>
        <taxon>Autobranchia</taxon>
        <taxon>Pteriomorphia</taxon>
        <taxon>Mytilida</taxon>
        <taxon>Mytiloidea</taxon>
        <taxon>Mytilidae</taxon>
        <taxon>Mytilinae</taxon>
        <taxon>Mytilus</taxon>
    </lineage>
</organism>
<feature type="transmembrane region" description="Helical" evidence="3">
    <location>
        <begin position="30"/>
        <end position="58"/>
    </location>
</feature>
<proteinExistence type="predicted"/>
<dbReference type="InterPro" id="IPR001878">
    <property type="entry name" value="Znf_CCHC"/>
</dbReference>
<dbReference type="InterPro" id="IPR036875">
    <property type="entry name" value="Znf_CCHC_sf"/>
</dbReference>
<keyword evidence="6" id="KW-1185">Reference proteome</keyword>